<keyword evidence="6" id="KW-1133">Transmembrane helix</keyword>
<evidence type="ECO:0000256" key="4">
    <source>
        <dbReference type="ARBA" id="ARBA00023014"/>
    </source>
</evidence>
<dbReference type="GeneID" id="24425007"/>
<dbReference type="PANTHER" id="PTHR46491">
    <property type="entry name" value="CDGSH IRON SULFUR DOMAIN PROTEIN HOMOLOG"/>
    <property type="match status" value="1"/>
</dbReference>
<keyword evidence="3" id="KW-0408">Iron</keyword>
<keyword evidence="6" id="KW-0472">Membrane</keyword>
<accession>A0A0K3AR89</accession>
<dbReference type="KEGG" id="bmic:BMR1_03g01830"/>
<feature type="transmembrane region" description="Helical" evidence="6">
    <location>
        <begin position="97"/>
        <end position="116"/>
    </location>
</feature>
<dbReference type="InterPro" id="IPR042216">
    <property type="entry name" value="MitoNEET_CISD"/>
</dbReference>
<reference evidence="8 9" key="1">
    <citation type="journal article" date="2012" name="Nucleic Acids Res.">
        <title>Sequencing of the smallest Apicomplexan genome from the human pathogen Babesia microti.</title>
        <authorList>
            <person name="Cornillot E."/>
            <person name="Hadj-Kaddour K."/>
            <person name="Dassouli A."/>
            <person name="Noel B."/>
            <person name="Ranwez V."/>
            <person name="Vacherie B."/>
            <person name="Augagneur Y."/>
            <person name="Bres V."/>
            <person name="Duclos A."/>
            <person name="Randazzo S."/>
            <person name="Carcy B."/>
            <person name="Debierre-Grockiego F."/>
            <person name="Delbecq S."/>
            <person name="Moubri-Menage K."/>
            <person name="Shams-Eldin H."/>
            <person name="Usmani-Brown S."/>
            <person name="Bringaud F."/>
            <person name="Wincker P."/>
            <person name="Vivares C.P."/>
            <person name="Schwarz R.T."/>
            <person name="Schetters T.P."/>
            <person name="Krause P.J."/>
            <person name="Gorenflot A."/>
            <person name="Berry V."/>
            <person name="Barbe V."/>
            <person name="Ben Mamoun C."/>
        </authorList>
    </citation>
    <scope>NUCLEOTIDE SEQUENCE [LARGE SCALE GENOMIC DNA]</scope>
    <source>
        <strain evidence="8 9">RI</strain>
    </source>
</reference>
<evidence type="ECO:0000313" key="9">
    <source>
        <dbReference type="Proteomes" id="UP000002899"/>
    </source>
</evidence>
<evidence type="ECO:0000313" key="8">
    <source>
        <dbReference type="EMBL" id="CTQ40965.1"/>
    </source>
</evidence>
<keyword evidence="9" id="KW-1185">Reference proteome</keyword>
<dbReference type="AlphaFoldDB" id="A0A0K3AR89"/>
<dbReference type="GO" id="GO:0051537">
    <property type="term" value="F:2 iron, 2 sulfur cluster binding"/>
    <property type="evidence" value="ECO:0007669"/>
    <property type="project" value="UniProtKB-KW"/>
</dbReference>
<sequence length="118" mass="13394">MPWFDWWPHDPVPSSSLTDPLVVKVKRDQVYWWCSCGLSKAQPWCDGSHKGTAFKPVMYAAQHDGTRVMCGCKFSKARPICDGSHMWVKAHKSLPKAALATFGFFFSFGVFTSWILHP</sequence>
<dbReference type="InterPro" id="IPR018967">
    <property type="entry name" value="FeS-contain_CDGSH-typ"/>
</dbReference>
<dbReference type="VEuPathDB" id="PiroplasmaDB:BMR1_03g01830"/>
<keyword evidence="1" id="KW-0001">2Fe-2S</keyword>
<dbReference type="Pfam" id="PF09360">
    <property type="entry name" value="zf-CDGSH"/>
    <property type="match status" value="1"/>
</dbReference>
<proteinExistence type="predicted"/>
<reference evidence="8 9" key="2">
    <citation type="journal article" date="2013" name="PLoS ONE">
        <title>Whole genome mapping and re-organization of the nuclear and mitochondrial genomes of Babesia microti isolates.</title>
        <authorList>
            <person name="Cornillot E."/>
            <person name="Dassouli A."/>
            <person name="Garg A."/>
            <person name="Pachikara N."/>
            <person name="Randazzo S."/>
            <person name="Depoix D."/>
            <person name="Carcy B."/>
            <person name="Delbecq S."/>
            <person name="Frutos R."/>
            <person name="Silva J.C."/>
            <person name="Sutton R."/>
            <person name="Krause P.J."/>
            <person name="Mamoun C.B."/>
        </authorList>
    </citation>
    <scope>NUCLEOTIDE SEQUENCE [LARGE SCALE GENOMIC DNA]</scope>
    <source>
        <strain evidence="8 9">RI</strain>
    </source>
</reference>
<keyword evidence="4" id="KW-0411">Iron-sulfur</keyword>
<keyword evidence="6" id="KW-0812">Transmembrane</keyword>
<evidence type="ECO:0000256" key="5">
    <source>
        <dbReference type="ARBA" id="ARBA00034078"/>
    </source>
</evidence>
<dbReference type="InterPro" id="IPR052950">
    <property type="entry name" value="CISD"/>
</dbReference>
<dbReference type="EMBL" id="LN871598">
    <property type="protein sequence ID" value="CTQ40965.1"/>
    <property type="molecule type" value="Genomic_DNA"/>
</dbReference>
<reference evidence="8 9" key="3">
    <citation type="journal article" date="2016" name="Sci. Rep.">
        <title>Genome-wide diversity and gene expression profiling of Babesia microti isolates identify polymorphic genes that mediate host-pathogen interactions.</title>
        <authorList>
            <person name="Silva J.C."/>
            <person name="Cornillot E."/>
            <person name="McCracken C."/>
            <person name="Usmani-Brown S."/>
            <person name="Dwivedi A."/>
            <person name="Ifeonu O.O."/>
            <person name="Crabtree J."/>
            <person name="Gotia H.T."/>
            <person name="Virji A.Z."/>
            <person name="Reynes C."/>
            <person name="Colinge J."/>
            <person name="Kumar V."/>
            <person name="Lawres L."/>
            <person name="Pazzi J.E."/>
            <person name="Pablo J.V."/>
            <person name="Hung C."/>
            <person name="Brancato J."/>
            <person name="Kumari P."/>
            <person name="Orvis J."/>
            <person name="Tretina K."/>
            <person name="Chibucos M."/>
            <person name="Ott S."/>
            <person name="Sadzewicz L."/>
            <person name="Sengamalay N."/>
            <person name="Shetty A.C."/>
            <person name="Su Q."/>
            <person name="Tallon L."/>
            <person name="Fraser C.M."/>
            <person name="Frutos R."/>
            <person name="Molina D.M."/>
            <person name="Krause P.J."/>
            <person name="Ben Mamoun C."/>
        </authorList>
    </citation>
    <scope>NUCLEOTIDE SEQUENCE [LARGE SCALE GENOMIC DNA]</scope>
    <source>
        <strain evidence="8 9">RI</strain>
    </source>
</reference>
<feature type="domain" description="Iron-binding zinc finger CDGSH type" evidence="7">
    <location>
        <begin position="20"/>
        <end position="55"/>
    </location>
</feature>
<dbReference type="SMART" id="SM00704">
    <property type="entry name" value="ZnF_CDGSH"/>
    <property type="match status" value="2"/>
</dbReference>
<protein>
    <submittedName>
        <fullName evidence="8">CDGSH iron-sulfur domain-containing protein 3 mitochondrial</fullName>
    </submittedName>
</protein>
<evidence type="ECO:0000256" key="3">
    <source>
        <dbReference type="ARBA" id="ARBA00023004"/>
    </source>
</evidence>
<comment type="cofactor">
    <cofactor evidence="5">
        <name>[2Fe-2S] cluster</name>
        <dbReference type="ChEBI" id="CHEBI:190135"/>
    </cofactor>
</comment>
<feature type="domain" description="Iron-binding zinc finger CDGSH type" evidence="7">
    <location>
        <begin position="56"/>
        <end position="91"/>
    </location>
</feature>
<dbReference type="PANTHER" id="PTHR46491:SF3">
    <property type="entry name" value="CDGSH IRON-SULFUR DOMAIN-CONTAINING PROTEIN 3, MITOCHONDRIAL"/>
    <property type="match status" value="1"/>
</dbReference>
<evidence type="ECO:0000256" key="1">
    <source>
        <dbReference type="ARBA" id="ARBA00022714"/>
    </source>
</evidence>
<dbReference type="RefSeq" id="XP_012648976.1">
    <property type="nucleotide sequence ID" value="XM_012793522.1"/>
</dbReference>
<gene>
    <name evidence="8" type="ORF">BMR1_03g01830</name>
</gene>
<dbReference type="GO" id="GO:0046872">
    <property type="term" value="F:metal ion binding"/>
    <property type="evidence" value="ECO:0007669"/>
    <property type="project" value="UniProtKB-KW"/>
</dbReference>
<dbReference type="GO" id="GO:0005739">
    <property type="term" value="C:mitochondrion"/>
    <property type="evidence" value="ECO:0007669"/>
    <property type="project" value="TreeGrafter"/>
</dbReference>
<dbReference type="Proteomes" id="UP000002899">
    <property type="component" value="Chromosome III"/>
</dbReference>
<evidence type="ECO:0000256" key="2">
    <source>
        <dbReference type="ARBA" id="ARBA00022723"/>
    </source>
</evidence>
<dbReference type="OMA" id="CDGSHMW"/>
<dbReference type="Gene3D" id="3.40.5.90">
    <property type="entry name" value="CDGSH iron-sulfur domain, mitoNEET-type"/>
    <property type="match status" value="2"/>
</dbReference>
<evidence type="ECO:0000259" key="7">
    <source>
        <dbReference type="SMART" id="SM00704"/>
    </source>
</evidence>
<keyword evidence="2" id="KW-0479">Metal-binding</keyword>
<dbReference type="OrthoDB" id="15717at2759"/>
<evidence type="ECO:0000256" key="6">
    <source>
        <dbReference type="SAM" id="Phobius"/>
    </source>
</evidence>
<organism evidence="8 9">
    <name type="scientific">Babesia microti (strain RI)</name>
    <dbReference type="NCBI Taxonomy" id="1133968"/>
    <lineage>
        <taxon>Eukaryota</taxon>
        <taxon>Sar</taxon>
        <taxon>Alveolata</taxon>
        <taxon>Apicomplexa</taxon>
        <taxon>Aconoidasida</taxon>
        <taxon>Piroplasmida</taxon>
        <taxon>Babesiidae</taxon>
        <taxon>Babesia</taxon>
    </lineage>
</organism>
<name>A0A0K3AR89_BABMR</name>